<gene>
    <name evidence="2" type="ORF">LGQ03_11290</name>
</gene>
<dbReference type="PANTHER" id="PTHR33840:SF1">
    <property type="entry name" value="TLE1 PHOSPHOLIPASE DOMAIN-CONTAINING PROTEIN"/>
    <property type="match status" value="1"/>
</dbReference>
<dbReference type="EMBL" id="JAJATZ010000005">
    <property type="protein sequence ID" value="MCB5199821.1"/>
    <property type="molecule type" value="Genomic_DNA"/>
</dbReference>
<feature type="domain" description="T6SS Phospholipase effector Tle1-like catalytic" evidence="1">
    <location>
        <begin position="30"/>
        <end position="278"/>
    </location>
</feature>
<accession>A0ABS8BWK2</accession>
<protein>
    <submittedName>
        <fullName evidence="2">DUF2235 domain-containing protein</fullName>
    </submittedName>
</protein>
<dbReference type="InterPro" id="IPR018712">
    <property type="entry name" value="Tle1-like_cat"/>
</dbReference>
<organism evidence="2 3">
    <name type="scientific">Loktanella gaetbuli</name>
    <dbReference type="NCBI Taxonomy" id="2881335"/>
    <lineage>
        <taxon>Bacteria</taxon>
        <taxon>Pseudomonadati</taxon>
        <taxon>Pseudomonadota</taxon>
        <taxon>Alphaproteobacteria</taxon>
        <taxon>Rhodobacterales</taxon>
        <taxon>Roseobacteraceae</taxon>
        <taxon>Loktanella</taxon>
    </lineage>
</organism>
<comment type="caution">
    <text evidence="2">The sequence shown here is derived from an EMBL/GenBank/DDBJ whole genome shotgun (WGS) entry which is preliminary data.</text>
</comment>
<proteinExistence type="predicted"/>
<dbReference type="RefSeq" id="WP_226748487.1">
    <property type="nucleotide sequence ID" value="NZ_JAJATZ010000005.1"/>
</dbReference>
<reference evidence="2" key="1">
    <citation type="submission" date="2021-10" db="EMBL/GenBank/DDBJ databases">
        <title>Loktanella gaetbuli sp. nov., isolated from a tidal flat.</title>
        <authorList>
            <person name="Park S."/>
            <person name="Yoon J.-H."/>
        </authorList>
    </citation>
    <scope>NUCLEOTIDE SEQUENCE</scope>
    <source>
        <strain evidence="2">TSTF-M6</strain>
    </source>
</reference>
<dbReference type="Proteomes" id="UP001138961">
    <property type="component" value="Unassembled WGS sequence"/>
</dbReference>
<evidence type="ECO:0000313" key="3">
    <source>
        <dbReference type="Proteomes" id="UP001138961"/>
    </source>
</evidence>
<dbReference type="Pfam" id="PF09994">
    <property type="entry name" value="T6SS_Tle1-like_cat"/>
    <property type="match status" value="1"/>
</dbReference>
<dbReference type="SUPFAM" id="SSF53474">
    <property type="entry name" value="alpha/beta-Hydrolases"/>
    <property type="match status" value="1"/>
</dbReference>
<dbReference type="PANTHER" id="PTHR33840">
    <property type="match status" value="1"/>
</dbReference>
<sequence length="338" mass="38362">MTPLKRLFGLFRFLPRRKSNAAREPGQATHVIILDGTMSSLAQGYETNAGLTYKLLREAGQKSNLTVYYEAGIQWRGWRDTLAVVSGHGIDDQIARAYGVLASRYRPGDLIVLMGYSRGAYAVRSLSGMIGRVGLLRRQQATTRAVRQAFRHYQRQSAPEVLARFRARFCYDATPVAAVGVWDTVRALGLPVIWRFIENNQDFHDHHLGDHVGRGFHALALDERRRAYVPVLWDTDADDAARVDQVWFRGTHADVGGHLDGKSQVRPLSNIPLVWMLDRLSQAGMALPDGWRDRFPTDPDAPSVGQWHGWARLFLWRVPRRRLTDPSERMHETVRQSA</sequence>
<name>A0ABS8BWK2_9RHOB</name>
<keyword evidence="3" id="KW-1185">Reference proteome</keyword>
<evidence type="ECO:0000313" key="2">
    <source>
        <dbReference type="EMBL" id="MCB5199821.1"/>
    </source>
</evidence>
<dbReference type="InterPro" id="IPR029058">
    <property type="entry name" value="AB_hydrolase_fold"/>
</dbReference>
<evidence type="ECO:0000259" key="1">
    <source>
        <dbReference type="Pfam" id="PF09994"/>
    </source>
</evidence>